<organism evidence="2 3">
    <name type="scientific">Tenebrio molitor</name>
    <name type="common">Yellow mealworm beetle</name>
    <dbReference type="NCBI Taxonomy" id="7067"/>
    <lineage>
        <taxon>Eukaryota</taxon>
        <taxon>Metazoa</taxon>
        <taxon>Ecdysozoa</taxon>
        <taxon>Arthropoda</taxon>
        <taxon>Hexapoda</taxon>
        <taxon>Insecta</taxon>
        <taxon>Pterygota</taxon>
        <taxon>Neoptera</taxon>
        <taxon>Endopterygota</taxon>
        <taxon>Coleoptera</taxon>
        <taxon>Polyphaga</taxon>
        <taxon>Cucujiformia</taxon>
        <taxon>Tenebrionidae</taxon>
        <taxon>Tenebrio</taxon>
    </lineage>
</organism>
<feature type="compositionally biased region" description="Basic and acidic residues" evidence="1">
    <location>
        <begin position="130"/>
        <end position="146"/>
    </location>
</feature>
<name>A0A8J6LGQ0_TENMO</name>
<reference evidence="2" key="2">
    <citation type="submission" date="2021-08" db="EMBL/GenBank/DDBJ databases">
        <authorList>
            <person name="Eriksson T."/>
        </authorList>
    </citation>
    <scope>NUCLEOTIDE SEQUENCE</scope>
    <source>
        <strain evidence="2">Stoneville</strain>
        <tissue evidence="2">Whole head</tissue>
    </source>
</reference>
<reference evidence="2" key="1">
    <citation type="journal article" date="2020" name="J Insects Food Feed">
        <title>The yellow mealworm (Tenebrio molitor) genome: a resource for the emerging insects as food and feed industry.</title>
        <authorList>
            <person name="Eriksson T."/>
            <person name="Andere A."/>
            <person name="Kelstrup H."/>
            <person name="Emery V."/>
            <person name="Picard C."/>
        </authorList>
    </citation>
    <scope>NUCLEOTIDE SEQUENCE</scope>
    <source>
        <strain evidence="2">Stoneville</strain>
        <tissue evidence="2">Whole head</tissue>
    </source>
</reference>
<evidence type="ECO:0000313" key="2">
    <source>
        <dbReference type="EMBL" id="KAH0818768.1"/>
    </source>
</evidence>
<comment type="caution">
    <text evidence="2">The sequence shown here is derived from an EMBL/GenBank/DDBJ whole genome shotgun (WGS) entry which is preliminary data.</text>
</comment>
<dbReference type="Proteomes" id="UP000719412">
    <property type="component" value="Unassembled WGS sequence"/>
</dbReference>
<feature type="region of interest" description="Disordered" evidence="1">
    <location>
        <begin position="129"/>
        <end position="149"/>
    </location>
</feature>
<keyword evidence="3" id="KW-1185">Reference proteome</keyword>
<protein>
    <submittedName>
        <fullName evidence="2">Uncharacterized protein</fullName>
    </submittedName>
</protein>
<gene>
    <name evidence="2" type="ORF">GEV33_004023</name>
</gene>
<proteinExistence type="predicted"/>
<dbReference type="AlphaFoldDB" id="A0A8J6LGQ0"/>
<dbReference type="EMBL" id="JABDTM020016711">
    <property type="protein sequence ID" value="KAH0818768.1"/>
    <property type="molecule type" value="Genomic_DNA"/>
</dbReference>
<accession>A0A8J6LGQ0</accession>
<evidence type="ECO:0000256" key="1">
    <source>
        <dbReference type="SAM" id="MobiDB-lite"/>
    </source>
</evidence>
<sequence length="626" mass="69961">MTFILNMLSNPEFLNYYILMACASTSKKVELKLQNFNRVKIVRITEKGDATPTDLVKSVSKVNLDKVDLPKTKDISEVDSARPNITDYAEIKSEEVKIYEPKSCKTWYDSLDLTSIPLGQDILDTISLGESDKDADSTIEPEKDDTMSPMTSAKNLLDEVKHMTTLEGFKTSMKPISEATASTFHNIKDFQESTVNNYVKPVSQVTSTALHRIGGLHLQDEAAGVVEGILDFGRTRIRKGLRLTGLQDNPVEETDKHPHKKHIMKMTRVKSQDKIDDFATTWMNPLQEEPPKTETEAKAVPKIPSITTHDEGSPEPEYEEAADLATSIAKLRSLLEQKSSESNLSTPALSPMPPDDLSNKILLESEDVDDTDGMMPSFYKFCAKTATGVIHNTLNTIKTALPGNVADSDRYDGTAKWLFVEANSTDSDLFVRMHKLLCERKVFCTVDTAYEAIDSLGSLQQGDKLQQSNIQFEGKPHTPTINIQLFVTKTLFDILCELLADTKDTSLTQEPVIKSALLLFGNYIEETILNQTSYYLHYYCTNAKIPSETKIETLSLELEEFVGVVLSGVPDYFKYLIGETTLRDVANLFVSSLQVQKINQDMVMQIFEIVCMKMMDGSKQLSPVSA</sequence>
<evidence type="ECO:0000313" key="3">
    <source>
        <dbReference type="Proteomes" id="UP000719412"/>
    </source>
</evidence>